<sequence length="313" mass="34564">MAPMADRGRARSRLRQAAVRETAARQGGVVSRAQLRSMGLGPNDVRSEVAAGRWHAEGRVAVRVGAASRLGRLWRALFEAGRSARFDGVTALQLAGLINWEARTVDLVVPHNRSYRAVEGARVFVERDLEPAAPTRTADAPRSEPAYALVRAAMNSDSDRQAATLIAMSVQQKVVDPARLLQVWRAWRLPRRREALEPIIVDVCDGAHSLGELDFARLCRERGLPEPKRQVIRKGRDGRVFLDVRWECGLVVEIDGVQHFQGLAPVDDALRQNAVVLRSDAVLRIPVLGLRLYPDEFLDQVAMGLVARGESVA</sequence>
<organism evidence="1 2">
    <name type="scientific">Calidifontibacter indicus</name>
    <dbReference type="NCBI Taxonomy" id="419650"/>
    <lineage>
        <taxon>Bacteria</taxon>
        <taxon>Bacillati</taxon>
        <taxon>Actinomycetota</taxon>
        <taxon>Actinomycetes</taxon>
        <taxon>Micrococcales</taxon>
        <taxon>Dermacoccaceae</taxon>
        <taxon>Calidifontibacter</taxon>
    </lineage>
</organism>
<proteinExistence type="predicted"/>
<evidence type="ECO:0000313" key="2">
    <source>
        <dbReference type="Proteomes" id="UP000256253"/>
    </source>
</evidence>
<evidence type="ECO:0008006" key="3">
    <source>
        <dbReference type="Google" id="ProtNLM"/>
    </source>
</evidence>
<dbReference type="AlphaFoldDB" id="A0A3D9V1X4"/>
<gene>
    <name evidence="1" type="ORF">DFJ65_3276</name>
</gene>
<evidence type="ECO:0000313" key="1">
    <source>
        <dbReference type="EMBL" id="REF32174.1"/>
    </source>
</evidence>
<reference evidence="1 2" key="1">
    <citation type="submission" date="2018-08" db="EMBL/GenBank/DDBJ databases">
        <title>Sequencing the genomes of 1000 actinobacteria strains.</title>
        <authorList>
            <person name="Klenk H.-P."/>
        </authorList>
    </citation>
    <scope>NUCLEOTIDE SEQUENCE [LARGE SCALE GENOMIC DNA]</scope>
    <source>
        <strain evidence="1 2">DSM 22967</strain>
    </source>
</reference>
<protein>
    <recommendedName>
        <fullName evidence="3">DUF559 domain-containing protein</fullName>
    </recommendedName>
</protein>
<dbReference type="EMBL" id="QTUA01000001">
    <property type="protein sequence ID" value="REF32174.1"/>
    <property type="molecule type" value="Genomic_DNA"/>
</dbReference>
<keyword evidence="2" id="KW-1185">Reference proteome</keyword>
<accession>A0A3D9V1X4</accession>
<name>A0A3D9V1X4_9MICO</name>
<comment type="caution">
    <text evidence="1">The sequence shown here is derived from an EMBL/GenBank/DDBJ whole genome shotgun (WGS) entry which is preliminary data.</text>
</comment>
<dbReference type="Proteomes" id="UP000256253">
    <property type="component" value="Unassembled WGS sequence"/>
</dbReference>